<evidence type="ECO:0000313" key="3">
    <source>
        <dbReference type="Proteomes" id="UP001652409"/>
    </source>
</evidence>
<accession>A0ABT2TXU9</accession>
<feature type="transmembrane region" description="Helical" evidence="1">
    <location>
        <begin position="129"/>
        <end position="150"/>
    </location>
</feature>
<feature type="transmembrane region" description="Helical" evidence="1">
    <location>
        <begin position="76"/>
        <end position="93"/>
    </location>
</feature>
<sequence>MKQKTAYLGLFTAVAIIFGYVETLIPVFAGIPGIKLGLANLSVLFILERYSLKEAALVSAVRILVIGFLFGNMFSILYSLAGAALSLIVMTLMKKFSDFSIPVISVAGGVTHNVGQLLVAMVIVENTSLLYYAPALLVSGVITGLLIGWLTDEVQKRVPVSYS</sequence>
<organism evidence="2 3">
    <name type="scientific">Blautia ammoniilytica</name>
    <dbReference type="NCBI Taxonomy" id="2981782"/>
    <lineage>
        <taxon>Bacteria</taxon>
        <taxon>Bacillati</taxon>
        <taxon>Bacillota</taxon>
        <taxon>Clostridia</taxon>
        <taxon>Lachnospirales</taxon>
        <taxon>Lachnospiraceae</taxon>
        <taxon>Blautia</taxon>
    </lineage>
</organism>
<evidence type="ECO:0000256" key="1">
    <source>
        <dbReference type="SAM" id="Phobius"/>
    </source>
</evidence>
<dbReference type="Proteomes" id="UP001652409">
    <property type="component" value="Unassembled WGS sequence"/>
</dbReference>
<keyword evidence="1" id="KW-1133">Transmembrane helix</keyword>
<dbReference type="EMBL" id="JAOQJL010000029">
    <property type="protein sequence ID" value="MCU6766382.1"/>
    <property type="molecule type" value="Genomic_DNA"/>
</dbReference>
<dbReference type="InterPro" id="IPR010898">
    <property type="entry name" value="Hpre_diP_synth_I"/>
</dbReference>
<feature type="transmembrane region" description="Helical" evidence="1">
    <location>
        <begin position="27"/>
        <end position="47"/>
    </location>
</feature>
<gene>
    <name evidence="2" type="ORF">OCV61_13340</name>
</gene>
<dbReference type="InterPro" id="IPR014535">
    <property type="entry name" value="Hpre_diP_synt_I"/>
</dbReference>
<evidence type="ECO:0000313" key="2">
    <source>
        <dbReference type="EMBL" id="MCU6766382.1"/>
    </source>
</evidence>
<feature type="transmembrane region" description="Helical" evidence="1">
    <location>
        <begin position="5"/>
        <end position="21"/>
    </location>
</feature>
<name>A0ABT2TXU9_9FIRM</name>
<feature type="transmembrane region" description="Helical" evidence="1">
    <location>
        <begin position="100"/>
        <end position="123"/>
    </location>
</feature>
<protein>
    <submittedName>
        <fullName evidence="2">Gx transporter family protein</fullName>
    </submittedName>
</protein>
<comment type="caution">
    <text evidence="2">The sequence shown here is derived from an EMBL/GenBank/DDBJ whole genome shotgun (WGS) entry which is preliminary data.</text>
</comment>
<keyword evidence="1" id="KW-0812">Transmembrane</keyword>
<keyword evidence="3" id="KW-1185">Reference proteome</keyword>
<dbReference type="PIRSF" id="PIRSF027391">
    <property type="entry name" value="Hpre_diP_synt_I"/>
    <property type="match status" value="1"/>
</dbReference>
<dbReference type="RefSeq" id="WP_158422205.1">
    <property type="nucleotide sequence ID" value="NZ_JAOQJL010000029.1"/>
</dbReference>
<keyword evidence="1" id="KW-0472">Membrane</keyword>
<reference evidence="2 3" key="1">
    <citation type="journal article" date="2021" name="ISME Commun">
        <title>Automated analysis of genomic sequences facilitates high-throughput and comprehensive description of bacteria.</title>
        <authorList>
            <person name="Hitch T.C.A."/>
        </authorList>
    </citation>
    <scope>NUCLEOTIDE SEQUENCE [LARGE SCALE GENOMIC DNA]</scope>
    <source>
        <strain evidence="2 3">Sanger_23</strain>
    </source>
</reference>
<dbReference type="Pfam" id="PF07456">
    <property type="entry name" value="Hpre_diP_synt_I"/>
    <property type="match status" value="1"/>
</dbReference>
<dbReference type="Gene3D" id="1.10.1760.20">
    <property type="match status" value="1"/>
</dbReference>
<proteinExistence type="predicted"/>